<protein>
    <submittedName>
        <fullName evidence="1">Uncharacterized protein</fullName>
    </submittedName>
</protein>
<proteinExistence type="predicted"/>
<accession>A0A1G2KAC7</accession>
<sequence>MAIHNALSPSKDKTNGVYFEEKRAYGKRKSLKIAITLEYSRFSADLQYGGEKMQIILSGLTPVVFCGGE</sequence>
<organism evidence="1 2">
    <name type="scientific">Candidatus Sungbacteria bacterium RIFCSPHIGHO2_01_FULL_47_32</name>
    <dbReference type="NCBI Taxonomy" id="1802264"/>
    <lineage>
        <taxon>Bacteria</taxon>
        <taxon>Candidatus Sungiibacteriota</taxon>
    </lineage>
</organism>
<name>A0A1G2KAC7_9BACT</name>
<gene>
    <name evidence="1" type="ORF">A2633_05910</name>
</gene>
<evidence type="ECO:0000313" key="2">
    <source>
        <dbReference type="Proteomes" id="UP000177152"/>
    </source>
</evidence>
<dbReference type="AlphaFoldDB" id="A0A1G2KAC7"/>
<evidence type="ECO:0000313" key="1">
    <source>
        <dbReference type="EMBL" id="OGZ95430.1"/>
    </source>
</evidence>
<reference evidence="1 2" key="1">
    <citation type="journal article" date="2016" name="Nat. Commun.">
        <title>Thousands of microbial genomes shed light on interconnected biogeochemical processes in an aquifer system.</title>
        <authorList>
            <person name="Anantharaman K."/>
            <person name="Brown C.T."/>
            <person name="Hug L.A."/>
            <person name="Sharon I."/>
            <person name="Castelle C.J."/>
            <person name="Probst A.J."/>
            <person name="Thomas B.C."/>
            <person name="Singh A."/>
            <person name="Wilkins M.J."/>
            <person name="Karaoz U."/>
            <person name="Brodie E.L."/>
            <person name="Williams K.H."/>
            <person name="Hubbard S.S."/>
            <person name="Banfield J.F."/>
        </authorList>
    </citation>
    <scope>NUCLEOTIDE SEQUENCE [LARGE SCALE GENOMIC DNA]</scope>
</reference>
<dbReference type="EMBL" id="MHQC01000010">
    <property type="protein sequence ID" value="OGZ95430.1"/>
    <property type="molecule type" value="Genomic_DNA"/>
</dbReference>
<dbReference type="Proteomes" id="UP000177152">
    <property type="component" value="Unassembled WGS sequence"/>
</dbReference>
<comment type="caution">
    <text evidence="1">The sequence shown here is derived from an EMBL/GenBank/DDBJ whole genome shotgun (WGS) entry which is preliminary data.</text>
</comment>